<feature type="domain" description="ABC3 transporter permease C-terminal" evidence="8">
    <location>
        <begin position="72"/>
        <end position="202"/>
    </location>
</feature>
<dbReference type="GO" id="GO:0005886">
    <property type="term" value="C:plasma membrane"/>
    <property type="evidence" value="ECO:0007669"/>
    <property type="project" value="UniProtKB-SubCell"/>
</dbReference>
<feature type="transmembrane region" description="Helical" evidence="7">
    <location>
        <begin position="526"/>
        <end position="551"/>
    </location>
</feature>
<dbReference type="AlphaFoldDB" id="A0A366I915"/>
<dbReference type="InterPro" id="IPR003838">
    <property type="entry name" value="ABC3_permease_C"/>
</dbReference>
<comment type="similarity">
    <text evidence="6">Belongs to the ABC-4 integral membrane protein family.</text>
</comment>
<feature type="transmembrane region" description="Helical" evidence="7">
    <location>
        <begin position="20"/>
        <end position="42"/>
    </location>
</feature>
<keyword evidence="2" id="KW-1003">Cell membrane</keyword>
<gene>
    <name evidence="9" type="ORF">DES36_106140</name>
</gene>
<evidence type="ECO:0000313" key="10">
    <source>
        <dbReference type="Proteomes" id="UP000253490"/>
    </source>
</evidence>
<evidence type="ECO:0000313" key="9">
    <source>
        <dbReference type="EMBL" id="RBP66027.1"/>
    </source>
</evidence>
<protein>
    <submittedName>
        <fullName evidence="9">Putative ABC transport system permease protein</fullName>
    </submittedName>
</protein>
<evidence type="ECO:0000256" key="6">
    <source>
        <dbReference type="ARBA" id="ARBA00038076"/>
    </source>
</evidence>
<dbReference type="RefSeq" id="WP_113920354.1">
    <property type="nucleotide sequence ID" value="NZ_QNRX01000006.1"/>
</dbReference>
<feature type="transmembrane region" description="Helical" evidence="7">
    <location>
        <begin position="622"/>
        <end position="642"/>
    </location>
</feature>
<keyword evidence="5 7" id="KW-0472">Membrane</keyword>
<dbReference type="EMBL" id="QNRX01000006">
    <property type="protein sequence ID" value="RBP66027.1"/>
    <property type="molecule type" value="Genomic_DNA"/>
</dbReference>
<sequence length="660" mass="73791">MKITAKLAYSQLKINRSRTLWTLIAIALSTALTTAICSFVSSGNAMLVDFLGENYGVYGKSYLMLLLIPAVIFGVLIIAMSVTVVSNVFRISAQERVTEFGIMKCTGATQKQILDTVMYESIWLCAIGIPVGICLGLILAFAGIHVANHFFGDLNSLAHIMINEINLSLHFVFSWQAILLSAVLCFMTVMYSAWRPAHKAAKVPAIECIRGAGETRINTKPLGTSYLVEKLFGFEGTLADKNLKRNHRNFRATVISLSVGVILFISLGGLQSQANAIEDYMNPGMDQTVISEYISDYANEIDEGTGREKTIYLHPIDSESANRVTQKLEEFEDTSVFGIGNDMDTYYTVLSKELISVKMQEAFEDEARLNYEFPVEIITLDQKNYAKLCEKAKVPIGSTILLNHYSYNDFGHEVSLEPFLSSIKKMELVKANGSILDILIQGILTQEQIPQELFYPNTNPVRLVVPKAMVRGFSWYSAPADIDGFIEHSNKVLEDVFPSEVNSSYMEEGFNTRVYKINDYIKVMNIAISLAAVFMYSFVALLMLIGLTNVISTLSTNVLMRSREFAVLKSVGMTPESLRRMLNYESILCSIKALLYGIPIGMAVTFFVNLPIRTIFPIPYKMPWLSIILCVLVVFIITWSTTRYAAHKLKNQNIIDSIRS</sequence>
<evidence type="ECO:0000256" key="2">
    <source>
        <dbReference type="ARBA" id="ARBA00022475"/>
    </source>
</evidence>
<evidence type="ECO:0000256" key="5">
    <source>
        <dbReference type="ARBA" id="ARBA00023136"/>
    </source>
</evidence>
<dbReference type="Pfam" id="PF02687">
    <property type="entry name" value="FtsX"/>
    <property type="match status" value="2"/>
</dbReference>
<evidence type="ECO:0000259" key="8">
    <source>
        <dbReference type="Pfam" id="PF02687"/>
    </source>
</evidence>
<organism evidence="9 10">
    <name type="scientific">Alkalibaculum bacchi</name>
    <dbReference type="NCBI Taxonomy" id="645887"/>
    <lineage>
        <taxon>Bacteria</taxon>
        <taxon>Bacillati</taxon>
        <taxon>Bacillota</taxon>
        <taxon>Clostridia</taxon>
        <taxon>Eubacteriales</taxon>
        <taxon>Eubacteriaceae</taxon>
        <taxon>Alkalibaculum</taxon>
    </lineage>
</organism>
<proteinExistence type="inferred from homology"/>
<keyword evidence="10" id="KW-1185">Reference proteome</keyword>
<feature type="transmembrane region" description="Helical" evidence="7">
    <location>
        <begin position="121"/>
        <end position="147"/>
    </location>
</feature>
<accession>A0A366I915</accession>
<dbReference type="InterPro" id="IPR050250">
    <property type="entry name" value="Macrolide_Exporter_MacB"/>
</dbReference>
<keyword evidence="3 7" id="KW-0812">Transmembrane</keyword>
<evidence type="ECO:0000256" key="7">
    <source>
        <dbReference type="SAM" id="Phobius"/>
    </source>
</evidence>
<feature type="transmembrane region" description="Helical" evidence="7">
    <location>
        <begin position="250"/>
        <end position="270"/>
    </location>
</feature>
<evidence type="ECO:0000256" key="1">
    <source>
        <dbReference type="ARBA" id="ARBA00004651"/>
    </source>
</evidence>
<reference evidence="9 10" key="1">
    <citation type="submission" date="2018-06" db="EMBL/GenBank/DDBJ databases">
        <title>Genomic Encyclopedia of Type Strains, Phase IV (KMG-IV): sequencing the most valuable type-strain genomes for metagenomic binning, comparative biology and taxonomic classification.</title>
        <authorList>
            <person name="Goeker M."/>
        </authorList>
    </citation>
    <scope>NUCLEOTIDE SEQUENCE [LARGE SCALE GENOMIC DNA]</scope>
    <source>
        <strain evidence="9 10">DSM 22112</strain>
    </source>
</reference>
<comment type="subcellular location">
    <subcellularLocation>
        <location evidence="1">Cell membrane</location>
        <topology evidence="1">Multi-pass membrane protein</topology>
    </subcellularLocation>
</comment>
<name>A0A366I915_9FIRM</name>
<dbReference type="Proteomes" id="UP000253490">
    <property type="component" value="Unassembled WGS sequence"/>
</dbReference>
<feature type="domain" description="ABC3 transporter permease C-terminal" evidence="8">
    <location>
        <begin position="537"/>
        <end position="654"/>
    </location>
</feature>
<evidence type="ECO:0000256" key="4">
    <source>
        <dbReference type="ARBA" id="ARBA00022989"/>
    </source>
</evidence>
<feature type="transmembrane region" description="Helical" evidence="7">
    <location>
        <begin position="587"/>
        <end position="610"/>
    </location>
</feature>
<evidence type="ECO:0000256" key="3">
    <source>
        <dbReference type="ARBA" id="ARBA00022692"/>
    </source>
</evidence>
<dbReference type="GO" id="GO:0022857">
    <property type="term" value="F:transmembrane transporter activity"/>
    <property type="evidence" value="ECO:0007669"/>
    <property type="project" value="TreeGrafter"/>
</dbReference>
<dbReference type="PANTHER" id="PTHR30572:SF4">
    <property type="entry name" value="ABC TRANSPORTER PERMEASE YTRF"/>
    <property type="match status" value="1"/>
</dbReference>
<feature type="transmembrane region" description="Helical" evidence="7">
    <location>
        <begin position="62"/>
        <end position="89"/>
    </location>
</feature>
<comment type="caution">
    <text evidence="9">The sequence shown here is derived from an EMBL/GenBank/DDBJ whole genome shotgun (WGS) entry which is preliminary data.</text>
</comment>
<keyword evidence="4 7" id="KW-1133">Transmembrane helix</keyword>
<dbReference type="PANTHER" id="PTHR30572">
    <property type="entry name" value="MEMBRANE COMPONENT OF TRANSPORTER-RELATED"/>
    <property type="match status" value="1"/>
</dbReference>
<dbReference type="OrthoDB" id="9793166at2"/>
<feature type="transmembrane region" description="Helical" evidence="7">
    <location>
        <begin position="167"/>
        <end position="194"/>
    </location>
</feature>